<dbReference type="PROSITE" id="PS00678">
    <property type="entry name" value="WD_REPEATS_1"/>
    <property type="match status" value="1"/>
</dbReference>
<evidence type="ECO:0000313" key="6">
    <source>
        <dbReference type="Proteomes" id="UP000246740"/>
    </source>
</evidence>
<feature type="repeat" description="WD" evidence="3">
    <location>
        <begin position="341"/>
        <end position="382"/>
    </location>
</feature>
<dbReference type="InterPro" id="IPR019775">
    <property type="entry name" value="WD40_repeat_CS"/>
</dbReference>
<feature type="compositionally biased region" description="Basic and acidic residues" evidence="4">
    <location>
        <begin position="57"/>
        <end position="67"/>
    </location>
</feature>
<evidence type="ECO:0000256" key="2">
    <source>
        <dbReference type="ARBA" id="ARBA00022737"/>
    </source>
</evidence>
<feature type="repeat" description="WD" evidence="3">
    <location>
        <begin position="299"/>
        <end position="340"/>
    </location>
</feature>
<reference evidence="5 6" key="1">
    <citation type="journal article" date="2018" name="Mol. Biol. Evol.">
        <title>Broad Genomic Sampling Reveals a Smut Pathogenic Ancestry of the Fungal Clade Ustilaginomycotina.</title>
        <authorList>
            <person name="Kijpornyongpan T."/>
            <person name="Mondo S.J."/>
            <person name="Barry K."/>
            <person name="Sandor L."/>
            <person name="Lee J."/>
            <person name="Lipzen A."/>
            <person name="Pangilinan J."/>
            <person name="LaButti K."/>
            <person name="Hainaut M."/>
            <person name="Henrissat B."/>
            <person name="Grigoriev I.V."/>
            <person name="Spatafora J.W."/>
            <person name="Aime M.C."/>
        </authorList>
    </citation>
    <scope>NUCLEOTIDE SEQUENCE [LARGE SCALE GENOMIC DNA]</scope>
    <source>
        <strain evidence="5 6">MCA 3645</strain>
    </source>
</reference>
<dbReference type="PANTHER" id="PTHR19879">
    <property type="entry name" value="TRANSCRIPTION INITIATION FACTOR TFIID"/>
    <property type="match status" value="1"/>
</dbReference>
<dbReference type="PROSITE" id="PS50294">
    <property type="entry name" value="WD_REPEATS_REGION"/>
    <property type="match status" value="1"/>
</dbReference>
<keyword evidence="6" id="KW-1185">Reference proteome</keyword>
<dbReference type="Proteomes" id="UP000246740">
    <property type="component" value="Unassembled WGS sequence"/>
</dbReference>
<feature type="region of interest" description="Disordered" evidence="4">
    <location>
        <begin position="57"/>
        <end position="95"/>
    </location>
</feature>
<dbReference type="InterPro" id="IPR001680">
    <property type="entry name" value="WD40_rpt"/>
</dbReference>
<evidence type="ECO:0000313" key="5">
    <source>
        <dbReference type="EMBL" id="PWY99882.1"/>
    </source>
</evidence>
<dbReference type="OrthoDB" id="10257301at2759"/>
<gene>
    <name evidence="5" type="ORF">BCV70DRAFT_200793</name>
</gene>
<accession>A0A317XQ05</accession>
<dbReference type="PROSITE" id="PS50082">
    <property type="entry name" value="WD_REPEATS_2"/>
    <property type="match status" value="2"/>
</dbReference>
<dbReference type="Gene3D" id="2.130.10.10">
    <property type="entry name" value="YVTN repeat-like/Quinoprotein amine dehydrogenase"/>
    <property type="match status" value="1"/>
</dbReference>
<evidence type="ECO:0000256" key="3">
    <source>
        <dbReference type="PROSITE-ProRule" id="PRU00221"/>
    </source>
</evidence>
<protein>
    <submittedName>
        <fullName evidence="5">Uncharacterized protein</fullName>
    </submittedName>
</protein>
<evidence type="ECO:0000256" key="4">
    <source>
        <dbReference type="SAM" id="MobiDB-lite"/>
    </source>
</evidence>
<sequence length="642" mass="68258">MASLPYISVQPNLPEVVQDIASDSSDIQVEKVWISAYALNSPSGSIHAKVPVLAAKDDGTPETRGGFRFDTASNSNTSSREGEGEGGGSGGLRIQRVADPTVAEGRVGGVRGSSGFDLLVSTPASLSATDDTAMQVDAEPSQPKQNQPIQARLEEKSARSARTLQSTIRLDAPVRIRFPVSSVTRALPALGTGKVNDNYTNYPTIEAFDVSPTANGLYVAGGAEGQLFIGCWKPFDEQRVREEYVAGLSDADRLVLQGIGPDQQAQAGGEGLEKRLEQEAHLRIAISTSRRAAAKKVQLQGHVGDIRSVRFFPSGKVVLSTSSDLTARVWDAGTGENARTLTGHKRAVTCSAIVGRGRTVVTASLDGTARLYELATPKQIRMYAAERFSPVHSLALLPPAPSGHAGEDAEQTEMLMGLGSGCWQMTNLASAQTELLVQPFLFPPGPAPQASDTWSQTKTKSVSAIAATDRFVVTGTVDGVVSVWDLDLLRHKNQEPMDADDPAEVLPRAIEEAEQKAAQVVAQVPFAQVAAWKRNNATVNCISVSTPNTSNTPDTPDTPDSPTATTLLIDVATQDGLPYRVALDLDSNSNSTSNFTQGLQNLRIPTLTTEFATWDCDPTTFIGSSPEGRTVVAGAEGRISFY</sequence>
<evidence type="ECO:0000256" key="1">
    <source>
        <dbReference type="ARBA" id="ARBA00022574"/>
    </source>
</evidence>
<dbReference type="SUPFAM" id="SSF50998">
    <property type="entry name" value="Quinoprotein alcohol dehydrogenase-like"/>
    <property type="match status" value="1"/>
</dbReference>
<keyword evidence="1 3" id="KW-0853">WD repeat</keyword>
<keyword evidence="2" id="KW-0677">Repeat</keyword>
<dbReference type="AlphaFoldDB" id="A0A317XQ05"/>
<dbReference type="STRING" id="1882483.A0A317XQ05"/>
<organism evidence="5 6">
    <name type="scientific">Testicularia cyperi</name>
    <dbReference type="NCBI Taxonomy" id="1882483"/>
    <lineage>
        <taxon>Eukaryota</taxon>
        <taxon>Fungi</taxon>
        <taxon>Dikarya</taxon>
        <taxon>Basidiomycota</taxon>
        <taxon>Ustilaginomycotina</taxon>
        <taxon>Ustilaginomycetes</taxon>
        <taxon>Ustilaginales</taxon>
        <taxon>Anthracoideaceae</taxon>
        <taxon>Testicularia</taxon>
    </lineage>
</organism>
<dbReference type="Pfam" id="PF00400">
    <property type="entry name" value="WD40"/>
    <property type="match status" value="2"/>
</dbReference>
<proteinExistence type="predicted"/>
<dbReference type="InterPro" id="IPR011047">
    <property type="entry name" value="Quinoprotein_ADH-like_sf"/>
</dbReference>
<dbReference type="SMART" id="SM00320">
    <property type="entry name" value="WD40"/>
    <property type="match status" value="3"/>
</dbReference>
<dbReference type="PANTHER" id="PTHR19879:SF9">
    <property type="entry name" value="TRANSCRIPTION INITIATION FACTOR TFIID SUBUNIT 5"/>
    <property type="match status" value="1"/>
</dbReference>
<name>A0A317XQ05_9BASI</name>
<dbReference type="InterPro" id="IPR015943">
    <property type="entry name" value="WD40/YVTN_repeat-like_dom_sf"/>
</dbReference>
<dbReference type="InParanoid" id="A0A317XQ05"/>
<dbReference type="EMBL" id="KZ819194">
    <property type="protein sequence ID" value="PWY99882.1"/>
    <property type="molecule type" value="Genomic_DNA"/>
</dbReference>